<evidence type="ECO:0000313" key="3">
    <source>
        <dbReference type="EMBL" id="KAI1611056.1"/>
    </source>
</evidence>
<dbReference type="Proteomes" id="UP001203852">
    <property type="component" value="Unassembled WGS sequence"/>
</dbReference>
<feature type="region of interest" description="Disordered" evidence="1">
    <location>
        <begin position="378"/>
        <end position="427"/>
    </location>
</feature>
<feature type="transmembrane region" description="Helical" evidence="2">
    <location>
        <begin position="259"/>
        <end position="282"/>
    </location>
</feature>
<feature type="compositionally biased region" description="Polar residues" evidence="1">
    <location>
        <begin position="407"/>
        <end position="427"/>
    </location>
</feature>
<feature type="transmembrane region" description="Helical" evidence="2">
    <location>
        <begin position="6"/>
        <end position="27"/>
    </location>
</feature>
<feature type="region of interest" description="Disordered" evidence="1">
    <location>
        <begin position="314"/>
        <end position="341"/>
    </location>
</feature>
<reference evidence="3" key="1">
    <citation type="journal article" date="2022" name="bioRxiv">
        <title>Deciphering the potential niche of two novel black yeast fungi from a biological soil crust based on their genomes, phenotypes, and melanin regulation.</title>
        <authorList>
            <consortium name="DOE Joint Genome Institute"/>
            <person name="Carr E.C."/>
            <person name="Barton Q."/>
            <person name="Grambo S."/>
            <person name="Sullivan M."/>
            <person name="Renfro C.M."/>
            <person name="Kuo A."/>
            <person name="Pangilinan J."/>
            <person name="Lipzen A."/>
            <person name="Keymanesh K."/>
            <person name="Savage E."/>
            <person name="Barry K."/>
            <person name="Grigoriev I.V."/>
            <person name="Riekhof W.R."/>
            <person name="Harris S.S."/>
        </authorList>
    </citation>
    <scope>NUCLEOTIDE SEQUENCE</scope>
    <source>
        <strain evidence="3">JF 03-4F</strain>
    </source>
</reference>
<dbReference type="EMBL" id="MU404357">
    <property type="protein sequence ID" value="KAI1611056.1"/>
    <property type="molecule type" value="Genomic_DNA"/>
</dbReference>
<sequence length="427" mass="47215">MARITPLRILLLSPLFYLGLILLWVGLPSPNASWSDEASGHLWRGGSVTRVYDIDDFFSWNDPLPSVHDARGTGRRSFAVEYSYARGTSQFFVGSGRSAHSFNLTALLSSSSSVSILEVFTVRCKTGDEDGIDLPWFTQADATLLFWEIHRNVAYVPLRLRVVQHDEKRAVEVLAQSSVLEANHDSPDVVPLLTLTFDAAVSQQNGQDQIAFHAHFPKDPRNSSPSRTFDVRRAISAILVPTWFFIEAVMNVIGAPIFFIVQIILFALTLLGCYVVLVLGYWKREGSPAFWPWARNFLLTSRIAVYLEPKLTARPGEAQKDSGDDGSGDEGEDSDRGQQGPQPLTSVWAFFRSSSPLDDLFVTFEITRGLVQPLSLTRRQERVGDEESRLEHGSSTGIEGRDGGKEISTTTRTGSADNGEKSSGTSL</sequence>
<comment type="caution">
    <text evidence="3">The sequence shown here is derived from an EMBL/GenBank/DDBJ whole genome shotgun (WGS) entry which is preliminary data.</text>
</comment>
<name>A0AAN6DRT7_9EURO</name>
<organism evidence="3 4">
    <name type="scientific">Exophiala viscosa</name>
    <dbReference type="NCBI Taxonomy" id="2486360"/>
    <lineage>
        <taxon>Eukaryota</taxon>
        <taxon>Fungi</taxon>
        <taxon>Dikarya</taxon>
        <taxon>Ascomycota</taxon>
        <taxon>Pezizomycotina</taxon>
        <taxon>Eurotiomycetes</taxon>
        <taxon>Chaetothyriomycetidae</taxon>
        <taxon>Chaetothyriales</taxon>
        <taxon>Herpotrichiellaceae</taxon>
        <taxon>Exophiala</taxon>
    </lineage>
</organism>
<dbReference type="AlphaFoldDB" id="A0AAN6DRT7"/>
<feature type="compositionally biased region" description="Basic and acidic residues" evidence="1">
    <location>
        <begin position="378"/>
        <end position="392"/>
    </location>
</feature>
<evidence type="ECO:0000256" key="1">
    <source>
        <dbReference type="SAM" id="MobiDB-lite"/>
    </source>
</evidence>
<proteinExistence type="predicted"/>
<keyword evidence="4" id="KW-1185">Reference proteome</keyword>
<evidence type="ECO:0000313" key="4">
    <source>
        <dbReference type="Proteomes" id="UP001203852"/>
    </source>
</evidence>
<protein>
    <submittedName>
        <fullName evidence="3">Uncharacterized protein</fullName>
    </submittedName>
</protein>
<feature type="transmembrane region" description="Helical" evidence="2">
    <location>
        <begin position="234"/>
        <end position="253"/>
    </location>
</feature>
<keyword evidence="2" id="KW-1133">Transmembrane helix</keyword>
<gene>
    <name evidence="3" type="ORF">EDD36DRAFT_311697</name>
</gene>
<accession>A0AAN6DRT7</accession>
<keyword evidence="2" id="KW-0472">Membrane</keyword>
<evidence type="ECO:0000256" key="2">
    <source>
        <dbReference type="SAM" id="Phobius"/>
    </source>
</evidence>
<keyword evidence="2" id="KW-0812">Transmembrane</keyword>
<feature type="compositionally biased region" description="Acidic residues" evidence="1">
    <location>
        <begin position="324"/>
        <end position="333"/>
    </location>
</feature>